<proteinExistence type="predicted"/>
<accession>K0SNS6</accession>
<dbReference type="InterPro" id="IPR029066">
    <property type="entry name" value="PLP-binding_barrel"/>
</dbReference>
<gene>
    <name evidence="2" type="ORF">THAOC_11989</name>
</gene>
<reference evidence="2 3" key="1">
    <citation type="journal article" date="2012" name="Genome Biol.">
        <title>Genome and low-iron response of an oceanic diatom adapted to chronic iron limitation.</title>
        <authorList>
            <person name="Lommer M."/>
            <person name="Specht M."/>
            <person name="Roy A.S."/>
            <person name="Kraemer L."/>
            <person name="Andreson R."/>
            <person name="Gutowska M.A."/>
            <person name="Wolf J."/>
            <person name="Bergner S.V."/>
            <person name="Schilhabel M.B."/>
            <person name="Klostermeier U.C."/>
            <person name="Beiko R.G."/>
            <person name="Rosenstiel P."/>
            <person name="Hippler M."/>
            <person name="Laroche J."/>
        </authorList>
    </citation>
    <scope>NUCLEOTIDE SEQUENCE [LARGE SCALE GENOMIC DNA]</scope>
    <source>
        <strain evidence="2 3">CCMP1005</strain>
    </source>
</reference>
<evidence type="ECO:0000313" key="3">
    <source>
        <dbReference type="Proteomes" id="UP000266841"/>
    </source>
</evidence>
<dbReference type="eggNOG" id="ENOG502T0D3">
    <property type="taxonomic scope" value="Eukaryota"/>
</dbReference>
<dbReference type="EMBL" id="AGNL01013767">
    <property type="protein sequence ID" value="EJK67025.1"/>
    <property type="molecule type" value="Genomic_DNA"/>
</dbReference>
<protein>
    <submittedName>
        <fullName evidence="2">Uncharacterized protein</fullName>
    </submittedName>
</protein>
<evidence type="ECO:0000313" key="2">
    <source>
        <dbReference type="EMBL" id="EJK67025.1"/>
    </source>
</evidence>
<name>K0SNS6_THAOC</name>
<evidence type="ECO:0000256" key="1">
    <source>
        <dbReference type="SAM" id="MobiDB-lite"/>
    </source>
</evidence>
<dbReference type="Proteomes" id="UP000266841">
    <property type="component" value="Unassembled WGS sequence"/>
</dbReference>
<comment type="caution">
    <text evidence="2">The sequence shown here is derived from an EMBL/GenBank/DDBJ whole genome shotgun (WGS) entry which is preliminary data.</text>
</comment>
<dbReference type="Gene3D" id="3.20.20.10">
    <property type="entry name" value="Alanine racemase"/>
    <property type="match status" value="1"/>
</dbReference>
<organism evidence="2 3">
    <name type="scientific">Thalassiosira oceanica</name>
    <name type="common">Marine diatom</name>
    <dbReference type="NCBI Taxonomy" id="159749"/>
    <lineage>
        <taxon>Eukaryota</taxon>
        <taxon>Sar</taxon>
        <taxon>Stramenopiles</taxon>
        <taxon>Ochrophyta</taxon>
        <taxon>Bacillariophyta</taxon>
        <taxon>Coscinodiscophyceae</taxon>
        <taxon>Thalassiosirophycidae</taxon>
        <taxon>Thalassiosirales</taxon>
        <taxon>Thalassiosiraceae</taxon>
        <taxon>Thalassiosira</taxon>
    </lineage>
</organism>
<dbReference type="AlphaFoldDB" id="K0SNS6"/>
<sequence length="142" mass="15057">MDATHQTCVDRGDRGPWTMARAGLEAEGRQCRGDWFGASGADGSIQPGQPVAITCGATNSGDRAPERRGADSVQLPDSRTCPDVQRRRGGTPLYAYSLDALAKSADACLAFPNAYGLTVRYAMKSSPNGSILKYFPWSGGLV</sequence>
<feature type="region of interest" description="Disordered" evidence="1">
    <location>
        <begin position="55"/>
        <end position="86"/>
    </location>
</feature>
<dbReference type="OrthoDB" id="10582753at2759"/>
<keyword evidence="3" id="KW-1185">Reference proteome</keyword>
<feature type="non-terminal residue" evidence="2">
    <location>
        <position position="142"/>
    </location>
</feature>